<evidence type="ECO:0000313" key="1">
    <source>
        <dbReference type="EMBL" id="KZD03983.1"/>
    </source>
</evidence>
<evidence type="ECO:0000313" key="2">
    <source>
        <dbReference type="Proteomes" id="UP000076167"/>
    </source>
</evidence>
<keyword evidence="2" id="KW-1185">Reference proteome</keyword>
<reference evidence="1 2" key="1">
    <citation type="submission" date="2015-12" db="EMBL/GenBank/DDBJ databases">
        <title>Genome sequence of Thalassospira xiamenensis MCCC 1A03005.</title>
        <authorList>
            <person name="Lu L."/>
            <person name="Lai Q."/>
            <person name="Shao Z."/>
            <person name="Qian P."/>
        </authorList>
    </citation>
    <scope>NUCLEOTIDE SEQUENCE [LARGE SCALE GENOMIC DNA]</scope>
    <source>
        <strain evidence="1 2">MCCC 1A03005</strain>
    </source>
</reference>
<proteinExistence type="predicted"/>
<sequence>MVLRNTGEVPKVVSDMPEIGSTHEIQDIAKLVSQRSARPLLFGLGTMQNRAPNYAKSHALL</sequence>
<dbReference type="Proteomes" id="UP000076167">
    <property type="component" value="Unassembled WGS sequence"/>
</dbReference>
<protein>
    <submittedName>
        <fullName evidence="1">Uncharacterized protein</fullName>
    </submittedName>
</protein>
<accession>A0ABR5Y3F9</accession>
<organism evidence="1 2">
    <name type="scientific">Thalassospira xiamenensis</name>
    <dbReference type="NCBI Taxonomy" id="220697"/>
    <lineage>
        <taxon>Bacteria</taxon>
        <taxon>Pseudomonadati</taxon>
        <taxon>Pseudomonadota</taxon>
        <taxon>Alphaproteobacteria</taxon>
        <taxon>Rhodospirillales</taxon>
        <taxon>Thalassospiraceae</taxon>
        <taxon>Thalassospira</taxon>
    </lineage>
</organism>
<gene>
    <name evidence="1" type="ORF">AUP40_16300</name>
</gene>
<dbReference type="EMBL" id="LPXL01000020">
    <property type="protein sequence ID" value="KZD03983.1"/>
    <property type="molecule type" value="Genomic_DNA"/>
</dbReference>
<comment type="caution">
    <text evidence="1">The sequence shown here is derived from an EMBL/GenBank/DDBJ whole genome shotgun (WGS) entry which is preliminary data.</text>
</comment>
<name>A0ABR5Y3F9_9PROT</name>